<keyword evidence="3" id="KW-0489">Methyltransferase</keyword>
<accession>A0A844QF45</accession>
<dbReference type="SUPFAM" id="SSF53335">
    <property type="entry name" value="S-adenosyl-L-methionine-dependent methyltransferases"/>
    <property type="match status" value="1"/>
</dbReference>
<comment type="caution">
    <text evidence="3">The sequence shown here is derived from an EMBL/GenBank/DDBJ whole genome shotgun (WGS) entry which is preliminary data.</text>
</comment>
<evidence type="ECO:0000259" key="2">
    <source>
        <dbReference type="Pfam" id="PF13649"/>
    </source>
</evidence>
<sequence length="229" mass="25391">MVIGWRLGRVLINGWKWITVFGNSAAGDQSNANIGNADEAVVHGKLHLGITNLPWYHSHMPFDYDKLYSETPNALGKPTKIIVNFFDEHVPQNARILDVGCGQGRDALFLGRRGHHVIGVDQSPNGIRDLQAVAKKENLTVEGVVADVTSFTPTGSFDVVLIDRTLHMLTPDERRTVLSTLLDHVIEGGFLIIADETSNIPGFQAAISAHRQGWVIEFQKRGYLFVRRT</sequence>
<dbReference type="AlphaFoldDB" id="A0A844QF45"/>
<evidence type="ECO:0000313" key="3">
    <source>
        <dbReference type="EMBL" id="MVA97905.1"/>
    </source>
</evidence>
<keyword evidence="4" id="KW-1185">Reference proteome</keyword>
<dbReference type="CDD" id="cd02440">
    <property type="entry name" value="AdoMet_MTases"/>
    <property type="match status" value="1"/>
</dbReference>
<keyword evidence="1 3" id="KW-0808">Transferase</keyword>
<dbReference type="InterPro" id="IPR041698">
    <property type="entry name" value="Methyltransf_25"/>
</dbReference>
<dbReference type="Proteomes" id="UP000463224">
    <property type="component" value="Unassembled WGS sequence"/>
</dbReference>
<evidence type="ECO:0000313" key="4">
    <source>
        <dbReference type="Proteomes" id="UP000463224"/>
    </source>
</evidence>
<feature type="domain" description="Methyltransferase" evidence="2">
    <location>
        <begin position="96"/>
        <end position="189"/>
    </location>
</feature>
<organism evidence="3 4">
    <name type="scientific">Nitratireductor arenosus</name>
    <dbReference type="NCBI Taxonomy" id="2682096"/>
    <lineage>
        <taxon>Bacteria</taxon>
        <taxon>Pseudomonadati</taxon>
        <taxon>Pseudomonadota</taxon>
        <taxon>Alphaproteobacteria</taxon>
        <taxon>Hyphomicrobiales</taxon>
        <taxon>Phyllobacteriaceae</taxon>
        <taxon>Nitratireductor</taxon>
    </lineage>
</organism>
<dbReference type="Gene3D" id="3.40.50.150">
    <property type="entry name" value="Vaccinia Virus protein VP39"/>
    <property type="match status" value="1"/>
</dbReference>
<dbReference type="InterPro" id="IPR029063">
    <property type="entry name" value="SAM-dependent_MTases_sf"/>
</dbReference>
<reference evidence="3 4" key="1">
    <citation type="submission" date="2019-12" db="EMBL/GenBank/DDBJ databases">
        <title>Nitratireductor arenosus sp. nov., Isolated from sea sand, Jeju island, South Korea.</title>
        <authorList>
            <person name="Kim W."/>
        </authorList>
    </citation>
    <scope>NUCLEOTIDE SEQUENCE [LARGE SCALE GENOMIC DNA]</scope>
    <source>
        <strain evidence="3 4">CAU 1489</strain>
    </source>
</reference>
<gene>
    <name evidence="3" type="ORF">GN330_11675</name>
</gene>
<dbReference type="Pfam" id="PF13649">
    <property type="entry name" value="Methyltransf_25"/>
    <property type="match status" value="1"/>
</dbReference>
<dbReference type="RefSeq" id="WP_156712809.1">
    <property type="nucleotide sequence ID" value="NZ_WPHG01000002.1"/>
</dbReference>
<name>A0A844QF45_9HYPH</name>
<protein>
    <submittedName>
        <fullName evidence="3">Methyltransferase domain-containing protein</fullName>
    </submittedName>
</protein>
<evidence type="ECO:0000256" key="1">
    <source>
        <dbReference type="ARBA" id="ARBA00022679"/>
    </source>
</evidence>
<dbReference type="EMBL" id="WPHG01000002">
    <property type="protein sequence ID" value="MVA97905.1"/>
    <property type="molecule type" value="Genomic_DNA"/>
</dbReference>
<proteinExistence type="predicted"/>
<dbReference type="GO" id="GO:0032259">
    <property type="term" value="P:methylation"/>
    <property type="evidence" value="ECO:0007669"/>
    <property type="project" value="UniProtKB-KW"/>
</dbReference>
<dbReference type="GO" id="GO:0008168">
    <property type="term" value="F:methyltransferase activity"/>
    <property type="evidence" value="ECO:0007669"/>
    <property type="project" value="UniProtKB-KW"/>
</dbReference>
<dbReference type="PANTHER" id="PTHR43861">
    <property type="entry name" value="TRANS-ACONITATE 2-METHYLTRANSFERASE-RELATED"/>
    <property type="match status" value="1"/>
</dbReference>